<keyword evidence="1" id="KW-0812">Transmembrane</keyword>
<evidence type="ECO:0000256" key="1">
    <source>
        <dbReference type="SAM" id="Phobius"/>
    </source>
</evidence>
<comment type="caution">
    <text evidence="2">The sequence shown here is derived from an EMBL/GenBank/DDBJ whole genome shotgun (WGS) entry which is preliminary data.</text>
</comment>
<feature type="transmembrane region" description="Helical" evidence="1">
    <location>
        <begin position="21"/>
        <end position="43"/>
    </location>
</feature>
<dbReference type="AlphaFoldDB" id="A0A2I1IHR5"/>
<dbReference type="Proteomes" id="UP000242755">
    <property type="component" value="Unassembled WGS sequence"/>
</dbReference>
<dbReference type="EMBL" id="PKGO01000003">
    <property type="protein sequence ID" value="PKY70664.1"/>
    <property type="molecule type" value="Genomic_DNA"/>
</dbReference>
<sequence length="85" mass="9518">MRVSDPVQLSDKIENLKKKCWQKFGGLSAGAVGVTLLVLVLVWNQDNRIQAVLFCMVSAFGLSAWNAIDTYYRDRKKLLESEGLA</sequence>
<keyword evidence="1" id="KW-0472">Membrane</keyword>
<name>A0A2I1IHR5_9MICO</name>
<reference evidence="2 3" key="1">
    <citation type="submission" date="2017-12" db="EMBL/GenBank/DDBJ databases">
        <title>Phylogenetic diversity of female urinary microbiome.</title>
        <authorList>
            <person name="Thomas-White K."/>
            <person name="Wolfe A.J."/>
        </authorList>
    </citation>
    <scope>NUCLEOTIDE SEQUENCE [LARGE SCALE GENOMIC DNA]</scope>
    <source>
        <strain evidence="2 3">UMB0426</strain>
    </source>
</reference>
<protein>
    <submittedName>
        <fullName evidence="2">Uncharacterized protein</fullName>
    </submittedName>
</protein>
<proteinExistence type="predicted"/>
<keyword evidence="1" id="KW-1133">Transmembrane helix</keyword>
<organism evidence="2 3">
    <name type="scientific">Brevibacterium ravenspurgense</name>
    <dbReference type="NCBI Taxonomy" id="479117"/>
    <lineage>
        <taxon>Bacteria</taxon>
        <taxon>Bacillati</taxon>
        <taxon>Actinomycetota</taxon>
        <taxon>Actinomycetes</taxon>
        <taxon>Micrococcales</taxon>
        <taxon>Brevibacteriaceae</taxon>
        <taxon>Brevibacterium</taxon>
    </lineage>
</organism>
<feature type="transmembrane region" description="Helical" evidence="1">
    <location>
        <begin position="49"/>
        <end position="68"/>
    </location>
</feature>
<accession>A0A2I1IHR5</accession>
<evidence type="ECO:0000313" key="2">
    <source>
        <dbReference type="EMBL" id="PKY70664.1"/>
    </source>
</evidence>
<gene>
    <name evidence="2" type="ORF">CYJ40_03595</name>
</gene>
<evidence type="ECO:0000313" key="3">
    <source>
        <dbReference type="Proteomes" id="UP000242755"/>
    </source>
</evidence>